<dbReference type="Pfam" id="PF01225">
    <property type="entry name" value="Mur_ligase"/>
    <property type="match status" value="1"/>
</dbReference>
<proteinExistence type="inferred from homology"/>
<dbReference type="UniPathway" id="UPA00544"/>
<dbReference type="GO" id="GO:0051301">
    <property type="term" value="P:cell division"/>
    <property type="evidence" value="ECO:0007669"/>
    <property type="project" value="UniProtKB-KW"/>
</dbReference>
<evidence type="ECO:0000259" key="10">
    <source>
        <dbReference type="Pfam" id="PF01225"/>
    </source>
</evidence>
<comment type="pathway">
    <text evidence="9">Cell wall biogenesis; peptidoglycan recycling.</text>
</comment>
<name>A0A6S7EAE6_9BURK</name>
<dbReference type="InterPro" id="IPR036615">
    <property type="entry name" value="Mur_ligase_C_dom_sf"/>
</dbReference>
<evidence type="ECO:0000256" key="4">
    <source>
        <dbReference type="ARBA" id="ARBA00022840"/>
    </source>
</evidence>
<dbReference type="GO" id="GO:0008360">
    <property type="term" value="P:regulation of cell shape"/>
    <property type="evidence" value="ECO:0007669"/>
    <property type="project" value="UniProtKB-KW"/>
</dbReference>
<keyword evidence="6 9" id="KW-0573">Peptidoglycan synthesis</keyword>
<dbReference type="SUPFAM" id="SSF53244">
    <property type="entry name" value="MurD-like peptide ligases, peptide-binding domain"/>
    <property type="match status" value="1"/>
</dbReference>
<evidence type="ECO:0000256" key="9">
    <source>
        <dbReference type="HAMAP-Rule" id="MF_02020"/>
    </source>
</evidence>
<dbReference type="AlphaFoldDB" id="A0A6S7EAE6"/>
<feature type="domain" description="Mur ligase C-terminal" evidence="11">
    <location>
        <begin position="313"/>
        <end position="439"/>
    </location>
</feature>
<keyword evidence="9" id="KW-0460">Magnesium</keyword>
<dbReference type="PANTHER" id="PTHR43445:SF5">
    <property type="entry name" value="UDP-N-ACETYLMURAMATE--L-ALANYL-GAMMA-D-GLUTAMYL-MESO-2,6-DIAMINOHEPTANDIOATE LIGASE"/>
    <property type="match status" value="1"/>
</dbReference>
<feature type="domain" description="Mur ligase central" evidence="12">
    <location>
        <begin position="108"/>
        <end position="291"/>
    </location>
</feature>
<dbReference type="EMBL" id="CADIKW010000012">
    <property type="protein sequence ID" value="CAB3903880.1"/>
    <property type="molecule type" value="Genomic_DNA"/>
</dbReference>
<accession>A0A6S7EAE6</accession>
<dbReference type="InterPro" id="IPR036565">
    <property type="entry name" value="Mur-like_cat_sf"/>
</dbReference>
<evidence type="ECO:0000256" key="1">
    <source>
        <dbReference type="ARBA" id="ARBA00022598"/>
    </source>
</evidence>
<dbReference type="Proteomes" id="UP000494272">
    <property type="component" value="Unassembled WGS sequence"/>
</dbReference>
<dbReference type="GO" id="GO:0005524">
    <property type="term" value="F:ATP binding"/>
    <property type="evidence" value="ECO:0007669"/>
    <property type="project" value="UniProtKB-UniRule"/>
</dbReference>
<dbReference type="SUPFAM" id="SSF53623">
    <property type="entry name" value="MurD-like peptide ligases, catalytic domain"/>
    <property type="match status" value="1"/>
</dbReference>
<dbReference type="InterPro" id="IPR013221">
    <property type="entry name" value="Mur_ligase_cen"/>
</dbReference>
<evidence type="ECO:0000256" key="2">
    <source>
        <dbReference type="ARBA" id="ARBA00022618"/>
    </source>
</evidence>
<evidence type="ECO:0000256" key="5">
    <source>
        <dbReference type="ARBA" id="ARBA00022960"/>
    </source>
</evidence>
<dbReference type="Pfam" id="PF02875">
    <property type="entry name" value="Mur_ligase_C"/>
    <property type="match status" value="1"/>
</dbReference>
<sequence>MHLHILGICGTFMGGLALIARAAGHKVTGCDAGVYPPMSTQLSEQGIELIEGFGPEQMALKPDLYVIGNVVSRGNPLMEAILESGARYVSGPQWLGDNILPGAHVLAVAGTHGKTTTSSMLAWILEAAGLAPNFLIGGVAQDLHVSARYDPARRPFVIEADEYDTAFFDKRSKFVHYRPRTAVLNNLEYDHADIFPDLAAIETQFHHLVRTIPASGRIIRPARSEALDRVIARGCWSEIVTFGADGAWQAGTPDDSGAFEVRRDGASMGSVRWTLGGEHNRMNALAALAAAEHAGVPAAEGVEALSRFGGVKRRMELRGTVNGVKVYDDFAHHPTAIATTLEGLRRQVGPARILAVLEPRSNTMKLGAMAARLPDSLRDADLVFCFGAREGKHALGWNPAQVLAPLGERASSYDDIDALVAAVTRAAQPGDQVLVMSNGGFGGIHGKLLAALEARG</sequence>
<keyword evidence="5 9" id="KW-0133">Cell shape</keyword>
<organism evidence="13 14">
    <name type="scientific">Achromobacter dolens</name>
    <dbReference type="NCBI Taxonomy" id="1287738"/>
    <lineage>
        <taxon>Bacteria</taxon>
        <taxon>Pseudomonadati</taxon>
        <taxon>Pseudomonadota</taxon>
        <taxon>Betaproteobacteria</taxon>
        <taxon>Burkholderiales</taxon>
        <taxon>Alcaligenaceae</taxon>
        <taxon>Achromobacter</taxon>
    </lineage>
</organism>
<comment type="function">
    <text evidence="9">Reutilizes the intact tripeptide L-alanyl-gamma-D-glutamyl-meso-diaminopimelate by linking it to UDP-N-acetylmuramate.</text>
</comment>
<dbReference type="EC" id="6.3.2.45" evidence="9"/>
<feature type="domain" description="Mur ligase N-terminal catalytic" evidence="10">
    <location>
        <begin position="2"/>
        <end position="97"/>
    </location>
</feature>
<dbReference type="GO" id="GO:0071555">
    <property type="term" value="P:cell wall organization"/>
    <property type="evidence" value="ECO:0007669"/>
    <property type="project" value="UniProtKB-KW"/>
</dbReference>
<evidence type="ECO:0000313" key="14">
    <source>
        <dbReference type="Proteomes" id="UP000494272"/>
    </source>
</evidence>
<evidence type="ECO:0000256" key="7">
    <source>
        <dbReference type="ARBA" id="ARBA00023306"/>
    </source>
</evidence>
<gene>
    <name evidence="9 13" type="primary">mpl</name>
    <name evidence="13" type="ORF">LMG26841_04620</name>
</gene>
<dbReference type="PANTHER" id="PTHR43445">
    <property type="entry name" value="UDP-N-ACETYLMURAMATE--L-ALANINE LIGASE-RELATED"/>
    <property type="match status" value="1"/>
</dbReference>
<dbReference type="GO" id="GO:0106418">
    <property type="term" value="F:UDP-N-acetylmuramate-L-alanyl-gamma-D-glutamyl-meso-2,6-diaminoheptanedioate ligase activity"/>
    <property type="evidence" value="ECO:0007669"/>
    <property type="project" value="UniProtKB-EC"/>
</dbReference>
<reference evidence="13 14" key="1">
    <citation type="submission" date="2020-04" db="EMBL/GenBank/DDBJ databases">
        <authorList>
            <person name="De Canck E."/>
        </authorList>
    </citation>
    <scope>NUCLEOTIDE SEQUENCE [LARGE SCALE GENOMIC DNA]</scope>
    <source>
        <strain evidence="13 14">LMG 26841</strain>
    </source>
</reference>
<dbReference type="HAMAP" id="MF_02020">
    <property type="entry name" value="Mpl"/>
    <property type="match status" value="1"/>
</dbReference>
<dbReference type="Gene3D" id="3.90.190.20">
    <property type="entry name" value="Mur ligase, C-terminal domain"/>
    <property type="match status" value="1"/>
</dbReference>
<keyword evidence="1 9" id="KW-0436">Ligase</keyword>
<dbReference type="Gene3D" id="3.40.1190.10">
    <property type="entry name" value="Mur-like, catalytic domain"/>
    <property type="match status" value="1"/>
</dbReference>
<dbReference type="GO" id="GO:0009254">
    <property type="term" value="P:peptidoglycan turnover"/>
    <property type="evidence" value="ECO:0007669"/>
    <property type="project" value="UniProtKB-UniRule"/>
</dbReference>
<evidence type="ECO:0000256" key="3">
    <source>
        <dbReference type="ARBA" id="ARBA00022741"/>
    </source>
</evidence>
<evidence type="ECO:0000313" key="13">
    <source>
        <dbReference type="EMBL" id="CAB3903880.1"/>
    </source>
</evidence>
<dbReference type="InterPro" id="IPR050061">
    <property type="entry name" value="MurCDEF_pg_biosynth"/>
</dbReference>
<dbReference type="InterPro" id="IPR004101">
    <property type="entry name" value="Mur_ligase_C"/>
</dbReference>
<keyword evidence="2 9" id="KW-0132">Cell division</keyword>
<comment type="similarity">
    <text evidence="9">Belongs to the MurCDEF family. Mpl subfamily.</text>
</comment>
<keyword evidence="3 9" id="KW-0547">Nucleotide-binding</keyword>
<dbReference type="Gene3D" id="3.40.50.720">
    <property type="entry name" value="NAD(P)-binding Rossmann-like Domain"/>
    <property type="match status" value="1"/>
</dbReference>
<evidence type="ECO:0000259" key="12">
    <source>
        <dbReference type="Pfam" id="PF08245"/>
    </source>
</evidence>
<keyword evidence="4 9" id="KW-0067">ATP-binding</keyword>
<dbReference type="GO" id="GO:0009252">
    <property type="term" value="P:peptidoglycan biosynthetic process"/>
    <property type="evidence" value="ECO:0007669"/>
    <property type="project" value="UniProtKB-KW"/>
</dbReference>
<dbReference type="NCBIfam" id="TIGR01081">
    <property type="entry name" value="mpl"/>
    <property type="match status" value="1"/>
</dbReference>
<evidence type="ECO:0000256" key="6">
    <source>
        <dbReference type="ARBA" id="ARBA00022984"/>
    </source>
</evidence>
<evidence type="ECO:0000259" key="11">
    <source>
        <dbReference type="Pfam" id="PF02875"/>
    </source>
</evidence>
<feature type="binding site" evidence="9">
    <location>
        <begin position="110"/>
        <end position="116"/>
    </location>
    <ligand>
        <name>ATP</name>
        <dbReference type="ChEBI" id="CHEBI:30616"/>
    </ligand>
</feature>
<comment type="cofactor">
    <cofactor evidence="9">
        <name>Mg(2+)</name>
        <dbReference type="ChEBI" id="CHEBI:18420"/>
    </cofactor>
</comment>
<keyword evidence="8 9" id="KW-0961">Cell wall biogenesis/degradation</keyword>
<keyword evidence="7 9" id="KW-0131">Cell cycle</keyword>
<dbReference type="Pfam" id="PF08245">
    <property type="entry name" value="Mur_ligase_M"/>
    <property type="match status" value="1"/>
</dbReference>
<evidence type="ECO:0000256" key="8">
    <source>
        <dbReference type="ARBA" id="ARBA00023316"/>
    </source>
</evidence>
<protein>
    <recommendedName>
        <fullName evidence="9">UDP-N-acetylmuramate--L-alanyl-gamma-D-glutamyl-meso-2,6-diaminoheptandioate ligase</fullName>
        <ecNumber evidence="9">6.3.2.45</ecNumber>
    </recommendedName>
    <alternativeName>
        <fullName evidence="9">Murein peptide ligase</fullName>
    </alternativeName>
    <alternativeName>
        <fullName evidence="9">UDP-N-acetylmuramate:L-alanyl-gamma-D-glutamyl-meso-diaminopimelate ligase</fullName>
    </alternativeName>
</protein>
<comment type="catalytic activity">
    <reaction evidence="9">
        <text>UDP-N-acetyl-alpha-D-muramate + L-alanyl-gamma-D-glutamyl-meso-2,6-diaminopimelate + ATP = UDP-N-acetyl-alpha-D-muramoyl-L-alanyl-gamma-D-glutamyl-meso-2,6-diaminopimelate + ADP + phosphate + H(+)</text>
        <dbReference type="Rhea" id="RHEA:29563"/>
        <dbReference type="ChEBI" id="CHEBI:15378"/>
        <dbReference type="ChEBI" id="CHEBI:30616"/>
        <dbReference type="ChEBI" id="CHEBI:43474"/>
        <dbReference type="ChEBI" id="CHEBI:61401"/>
        <dbReference type="ChEBI" id="CHEBI:70757"/>
        <dbReference type="ChEBI" id="CHEBI:83905"/>
        <dbReference type="ChEBI" id="CHEBI:456216"/>
        <dbReference type="EC" id="6.3.2.45"/>
    </reaction>
</comment>
<dbReference type="InterPro" id="IPR000713">
    <property type="entry name" value="Mur_ligase_N"/>
</dbReference>
<dbReference type="InterPro" id="IPR005757">
    <property type="entry name" value="Mpl"/>
</dbReference>
<keyword evidence="14" id="KW-1185">Reference proteome</keyword>
<dbReference type="SUPFAM" id="SSF51984">
    <property type="entry name" value="MurCD N-terminal domain"/>
    <property type="match status" value="1"/>
</dbReference>
<dbReference type="RefSeq" id="WP_175143946.1">
    <property type="nucleotide sequence ID" value="NZ_CADIKN010000011.1"/>
</dbReference>
<dbReference type="GeneID" id="94358161"/>